<evidence type="ECO:0000313" key="2">
    <source>
        <dbReference type="EMBL" id="PUV22714.1"/>
    </source>
</evidence>
<protein>
    <recommendedName>
        <fullName evidence="4">DUF4843 domain-containing protein</fullName>
    </recommendedName>
</protein>
<proteinExistence type="predicted"/>
<evidence type="ECO:0000313" key="3">
    <source>
        <dbReference type="Proteomes" id="UP000250831"/>
    </source>
</evidence>
<keyword evidence="1" id="KW-0732">Signal</keyword>
<dbReference type="OrthoDB" id="1096291at2"/>
<dbReference type="EMBL" id="QCXX01000006">
    <property type="protein sequence ID" value="PUV22714.1"/>
    <property type="molecule type" value="Genomic_DNA"/>
</dbReference>
<dbReference type="RefSeq" id="WP_108635742.1">
    <property type="nucleotide sequence ID" value="NZ_QCXX01000006.1"/>
</dbReference>
<accession>A0A363NPL4</accession>
<dbReference type="Proteomes" id="UP000250831">
    <property type="component" value="Unassembled WGS sequence"/>
</dbReference>
<dbReference type="InterPro" id="IPR032299">
    <property type="entry name" value="DUF4843"/>
</dbReference>
<evidence type="ECO:0008006" key="4">
    <source>
        <dbReference type="Google" id="ProtNLM"/>
    </source>
</evidence>
<dbReference type="AlphaFoldDB" id="A0A363NPL4"/>
<sequence>MKRRYIIMLLSLFVAVVHFSSCDQSIDNLYTEKARIQFRYYKEDTILQKITRTYVDRSVYSFGMAATDITEDTARIVVEFLGSAADKDRTYGITVGADSTTAVEGVHYKPISPTQTFRAGRMKDTLKIVVLRSNLNSSFITREDRRIALDLTPTDDFNLGMKGGLRTYLYLNNYLSQPIWWTDQLRGPYLGFYHPKKWKILISFNPKFSNKDKCDFDINNVGREYFNGLTRYLNAVPTFDDETGARIYMDRMVLQD</sequence>
<organism evidence="2 3">
    <name type="scientific">Sphingobacterium athyrii</name>
    <dbReference type="NCBI Taxonomy" id="2152717"/>
    <lineage>
        <taxon>Bacteria</taxon>
        <taxon>Pseudomonadati</taxon>
        <taxon>Bacteroidota</taxon>
        <taxon>Sphingobacteriia</taxon>
        <taxon>Sphingobacteriales</taxon>
        <taxon>Sphingobacteriaceae</taxon>
        <taxon>Sphingobacterium</taxon>
    </lineage>
</organism>
<gene>
    <name evidence="2" type="ORF">DCO56_21195</name>
</gene>
<name>A0A363NPL4_9SPHI</name>
<feature type="chain" id="PRO_5016629085" description="DUF4843 domain-containing protein" evidence="1">
    <location>
        <begin position="21"/>
        <end position="256"/>
    </location>
</feature>
<comment type="caution">
    <text evidence="2">The sequence shown here is derived from an EMBL/GenBank/DDBJ whole genome shotgun (WGS) entry which is preliminary data.</text>
</comment>
<keyword evidence="3" id="KW-1185">Reference proteome</keyword>
<dbReference type="Pfam" id="PF16132">
    <property type="entry name" value="DUF4843"/>
    <property type="match status" value="1"/>
</dbReference>
<reference evidence="2 3" key="1">
    <citation type="submission" date="2018-04" db="EMBL/GenBank/DDBJ databases">
        <title>Sphingobacterium sp. M46 Genome.</title>
        <authorList>
            <person name="Cheng J."/>
            <person name="Li Y."/>
        </authorList>
    </citation>
    <scope>NUCLEOTIDE SEQUENCE [LARGE SCALE GENOMIC DNA]</scope>
    <source>
        <strain evidence="2 3">M46</strain>
    </source>
</reference>
<evidence type="ECO:0000256" key="1">
    <source>
        <dbReference type="SAM" id="SignalP"/>
    </source>
</evidence>
<feature type="signal peptide" evidence="1">
    <location>
        <begin position="1"/>
        <end position="20"/>
    </location>
</feature>